<dbReference type="AlphaFoldDB" id="A0A7X5N215"/>
<protein>
    <submittedName>
        <fullName evidence="2">Efflux transporter periplasmic adaptor subunit</fullName>
    </submittedName>
</protein>
<evidence type="ECO:0000256" key="1">
    <source>
        <dbReference type="SAM" id="Phobius"/>
    </source>
</evidence>
<feature type="non-terminal residue" evidence="2">
    <location>
        <position position="62"/>
    </location>
</feature>
<evidence type="ECO:0000313" key="3">
    <source>
        <dbReference type="Proteomes" id="UP000471082"/>
    </source>
</evidence>
<gene>
    <name evidence="2" type="ORF">G3W61_27725</name>
</gene>
<reference evidence="2 3" key="1">
    <citation type="submission" date="2019-11" db="EMBL/GenBank/DDBJ databases">
        <title>Genome-resolved metagenomics to study the prevalence of co-infection and intraspecific heterogeneity among plant pathogen metapopulations.</title>
        <authorList>
            <person name="Newberry E."/>
            <person name="Bhandari R."/>
            <person name="Kemble J."/>
            <person name="Sikora E."/>
            <person name="Potnis N."/>
        </authorList>
    </citation>
    <scope>NUCLEOTIDE SEQUENCE [LARGE SCALE GENOMIC DNA]</scope>
    <source>
        <strain evidence="2">Xp_Tom_Tuscaloosa_18b</strain>
    </source>
</reference>
<organism evidence="2 3">
    <name type="scientific">Xanthomonas perforans</name>
    <dbReference type="NCBI Taxonomy" id="442694"/>
    <lineage>
        <taxon>Bacteria</taxon>
        <taxon>Pseudomonadati</taxon>
        <taxon>Pseudomonadota</taxon>
        <taxon>Gammaproteobacteria</taxon>
        <taxon>Lysobacterales</taxon>
        <taxon>Lysobacteraceae</taxon>
        <taxon>Xanthomonas</taxon>
    </lineage>
</organism>
<keyword evidence="1" id="KW-0812">Transmembrane</keyword>
<evidence type="ECO:0000313" key="2">
    <source>
        <dbReference type="EMBL" id="NEL80022.1"/>
    </source>
</evidence>
<name>A0A7X5N215_XANPE</name>
<sequence>MKKLIKNAGPALLTLAMVVVAAVVLQHLWRYYMEAPWTRDAHVGADVVQVAPDVSGLVEEVA</sequence>
<keyword evidence="1" id="KW-0472">Membrane</keyword>
<dbReference type="PANTHER" id="PTHR30367:SF12">
    <property type="entry name" value="P-HYDROXYBENZOIC ACID EFFLUX PUMP SUBUNIT AAEA"/>
    <property type="match status" value="1"/>
</dbReference>
<dbReference type="PANTHER" id="PTHR30367">
    <property type="entry name" value="P-HYDROXYBENZOIC ACID EFFLUX PUMP SUBUNIT AAEA-RELATED"/>
    <property type="match status" value="1"/>
</dbReference>
<dbReference type="InterPro" id="IPR050393">
    <property type="entry name" value="MFP_Efflux_Pump"/>
</dbReference>
<keyword evidence="1" id="KW-1133">Transmembrane helix</keyword>
<comment type="caution">
    <text evidence="2">The sequence shown here is derived from an EMBL/GenBank/DDBJ whole genome shotgun (WGS) entry which is preliminary data.</text>
</comment>
<proteinExistence type="predicted"/>
<dbReference type="Proteomes" id="UP000471082">
    <property type="component" value="Unassembled WGS sequence"/>
</dbReference>
<accession>A0A7X5N215</accession>
<feature type="transmembrane region" description="Helical" evidence="1">
    <location>
        <begin position="12"/>
        <end position="29"/>
    </location>
</feature>
<dbReference type="EMBL" id="JAAGYU010001169">
    <property type="protein sequence ID" value="NEL80022.1"/>
    <property type="molecule type" value="Genomic_DNA"/>
</dbReference>